<evidence type="ECO:0000313" key="2">
    <source>
        <dbReference type="Proteomes" id="UP000054217"/>
    </source>
</evidence>
<dbReference type="InParanoid" id="A0A0C3PY77"/>
<protein>
    <submittedName>
        <fullName evidence="1">Uncharacterized protein</fullName>
    </submittedName>
</protein>
<evidence type="ECO:0000313" key="1">
    <source>
        <dbReference type="EMBL" id="KIO14099.1"/>
    </source>
</evidence>
<name>A0A0C3PY77_PISTI</name>
<dbReference type="AlphaFoldDB" id="A0A0C3PY77"/>
<dbReference type="EMBL" id="KN831945">
    <property type="protein sequence ID" value="KIO14099.1"/>
    <property type="molecule type" value="Genomic_DNA"/>
</dbReference>
<dbReference type="HOGENOM" id="CLU_2498748_0_0_1"/>
<proteinExistence type="predicted"/>
<organism evidence="1 2">
    <name type="scientific">Pisolithus tinctorius Marx 270</name>
    <dbReference type="NCBI Taxonomy" id="870435"/>
    <lineage>
        <taxon>Eukaryota</taxon>
        <taxon>Fungi</taxon>
        <taxon>Dikarya</taxon>
        <taxon>Basidiomycota</taxon>
        <taxon>Agaricomycotina</taxon>
        <taxon>Agaricomycetes</taxon>
        <taxon>Agaricomycetidae</taxon>
        <taxon>Boletales</taxon>
        <taxon>Sclerodermatineae</taxon>
        <taxon>Pisolithaceae</taxon>
        <taxon>Pisolithus</taxon>
    </lineage>
</organism>
<gene>
    <name evidence="1" type="ORF">M404DRAFT_992343</name>
</gene>
<reference evidence="1 2" key="1">
    <citation type="submission" date="2014-04" db="EMBL/GenBank/DDBJ databases">
        <authorList>
            <consortium name="DOE Joint Genome Institute"/>
            <person name="Kuo A."/>
            <person name="Kohler A."/>
            <person name="Costa M.D."/>
            <person name="Nagy L.G."/>
            <person name="Floudas D."/>
            <person name="Copeland A."/>
            <person name="Barry K.W."/>
            <person name="Cichocki N."/>
            <person name="Veneault-Fourrey C."/>
            <person name="LaButti K."/>
            <person name="Lindquist E.A."/>
            <person name="Lipzen A."/>
            <person name="Lundell T."/>
            <person name="Morin E."/>
            <person name="Murat C."/>
            <person name="Sun H."/>
            <person name="Tunlid A."/>
            <person name="Henrissat B."/>
            <person name="Grigoriev I.V."/>
            <person name="Hibbett D.S."/>
            <person name="Martin F."/>
            <person name="Nordberg H.P."/>
            <person name="Cantor M.N."/>
            <person name="Hua S.X."/>
        </authorList>
    </citation>
    <scope>NUCLEOTIDE SEQUENCE [LARGE SCALE GENOMIC DNA]</scope>
    <source>
        <strain evidence="1 2">Marx 270</strain>
    </source>
</reference>
<sequence>MVLHTEGDVIKTCTRRNVLILADFPGSLVQLLNRQKEFQFNCSEPNPLHGYPSYTFAFLAFPPISTLFERHGIARTTWKFKTHGHC</sequence>
<accession>A0A0C3PY77</accession>
<keyword evidence="2" id="KW-1185">Reference proteome</keyword>
<reference evidence="2" key="2">
    <citation type="submission" date="2015-01" db="EMBL/GenBank/DDBJ databases">
        <title>Evolutionary Origins and Diversification of the Mycorrhizal Mutualists.</title>
        <authorList>
            <consortium name="DOE Joint Genome Institute"/>
            <consortium name="Mycorrhizal Genomics Consortium"/>
            <person name="Kohler A."/>
            <person name="Kuo A."/>
            <person name="Nagy L.G."/>
            <person name="Floudas D."/>
            <person name="Copeland A."/>
            <person name="Barry K.W."/>
            <person name="Cichocki N."/>
            <person name="Veneault-Fourrey C."/>
            <person name="LaButti K."/>
            <person name="Lindquist E.A."/>
            <person name="Lipzen A."/>
            <person name="Lundell T."/>
            <person name="Morin E."/>
            <person name="Murat C."/>
            <person name="Riley R."/>
            <person name="Ohm R."/>
            <person name="Sun H."/>
            <person name="Tunlid A."/>
            <person name="Henrissat B."/>
            <person name="Grigoriev I.V."/>
            <person name="Hibbett D.S."/>
            <person name="Martin F."/>
        </authorList>
    </citation>
    <scope>NUCLEOTIDE SEQUENCE [LARGE SCALE GENOMIC DNA]</scope>
    <source>
        <strain evidence="2">Marx 270</strain>
    </source>
</reference>
<dbReference type="Proteomes" id="UP000054217">
    <property type="component" value="Unassembled WGS sequence"/>
</dbReference>